<dbReference type="EMBL" id="CACTIH010003981">
    <property type="protein sequence ID" value="CAA2988274.1"/>
    <property type="molecule type" value="Genomic_DNA"/>
</dbReference>
<sequence length="130" mass="14171">MLGSNINPSYQNLIGQSRVNQNPLPVDDRSLFPDTIIQSNYCNKRCIAATNQISELERFGSGNGESLTSGLQGGSLPVSDGTHCNFVTVRGNDVYNASTSSKGLKHRDLALRILQTSSIKLSHRVLYMIS</sequence>
<reference evidence="1 2" key="1">
    <citation type="submission" date="2019-12" db="EMBL/GenBank/DDBJ databases">
        <authorList>
            <person name="Alioto T."/>
            <person name="Alioto T."/>
            <person name="Gomez Garrido J."/>
        </authorList>
    </citation>
    <scope>NUCLEOTIDE SEQUENCE [LARGE SCALE GENOMIC DNA]</scope>
</reference>
<dbReference type="Proteomes" id="UP000594638">
    <property type="component" value="Unassembled WGS sequence"/>
</dbReference>
<dbReference type="Gramene" id="OE9A057529T1">
    <property type="protein sequence ID" value="OE9A057529C1"/>
    <property type="gene ID" value="OE9A057529"/>
</dbReference>
<gene>
    <name evidence="1" type="ORF">OLEA9_A057529</name>
</gene>
<name>A0A8S0S7Q5_OLEEU</name>
<evidence type="ECO:0000313" key="2">
    <source>
        <dbReference type="Proteomes" id="UP000594638"/>
    </source>
</evidence>
<keyword evidence="2" id="KW-1185">Reference proteome</keyword>
<evidence type="ECO:0000313" key="1">
    <source>
        <dbReference type="EMBL" id="CAA2988274.1"/>
    </source>
</evidence>
<dbReference type="AlphaFoldDB" id="A0A8S0S7Q5"/>
<accession>A0A8S0S7Q5</accession>
<protein>
    <submittedName>
        <fullName evidence="1">Uncharacterized protein</fullName>
    </submittedName>
</protein>
<proteinExistence type="predicted"/>
<organism evidence="1 2">
    <name type="scientific">Olea europaea subsp. europaea</name>
    <dbReference type="NCBI Taxonomy" id="158383"/>
    <lineage>
        <taxon>Eukaryota</taxon>
        <taxon>Viridiplantae</taxon>
        <taxon>Streptophyta</taxon>
        <taxon>Embryophyta</taxon>
        <taxon>Tracheophyta</taxon>
        <taxon>Spermatophyta</taxon>
        <taxon>Magnoliopsida</taxon>
        <taxon>eudicotyledons</taxon>
        <taxon>Gunneridae</taxon>
        <taxon>Pentapetalae</taxon>
        <taxon>asterids</taxon>
        <taxon>lamiids</taxon>
        <taxon>Lamiales</taxon>
        <taxon>Oleaceae</taxon>
        <taxon>Oleeae</taxon>
        <taxon>Olea</taxon>
    </lineage>
</organism>
<comment type="caution">
    <text evidence="1">The sequence shown here is derived from an EMBL/GenBank/DDBJ whole genome shotgun (WGS) entry which is preliminary data.</text>
</comment>